<dbReference type="AlphaFoldDB" id="A0A135WFJ2"/>
<dbReference type="EMBL" id="LPUR01000011">
    <property type="protein sequence ID" value="KXH83522.1"/>
    <property type="molecule type" value="Genomic_DNA"/>
</dbReference>
<dbReference type="RefSeq" id="WP_062651977.1">
    <property type="nucleotide sequence ID" value="NZ_LPUR01000011.1"/>
</dbReference>
<comment type="caution">
    <text evidence="1">The sequence shown here is derived from an EMBL/GenBank/DDBJ whole genome shotgun (WGS) entry which is preliminary data.</text>
</comment>
<accession>A0A135WFJ2</accession>
<protein>
    <submittedName>
        <fullName evidence="1">Uncharacterized protein</fullName>
    </submittedName>
</protein>
<reference evidence="2" key="1">
    <citation type="submission" date="2015-12" db="EMBL/GenBank/DDBJ databases">
        <title>Genome sequence of a biocontrol rhizobacterium Chryseobacterium kwangjuense strain KJ1R5 isolated from pepper (Capsicum annuum L.).</title>
        <authorList>
            <person name="Jeong J.-J."/>
            <person name="Park H."/>
            <person name="Mannaa M."/>
            <person name="Sang M.K."/>
            <person name="Choi I.-G."/>
            <person name="Kim K.D."/>
        </authorList>
    </citation>
    <scope>NUCLEOTIDE SEQUENCE [LARGE SCALE GENOMIC DNA]</scope>
    <source>
        <strain evidence="2">KJ1R5</strain>
    </source>
</reference>
<name>A0A135WFJ2_9FLAO</name>
<evidence type="ECO:0000313" key="1">
    <source>
        <dbReference type="EMBL" id="KXH83522.1"/>
    </source>
</evidence>
<proteinExistence type="predicted"/>
<dbReference type="Proteomes" id="UP000070513">
    <property type="component" value="Unassembled WGS sequence"/>
</dbReference>
<sequence>MKNTEDKIREKSIKILNDLTEGVYNKDNIINVNFHEKEKLSFPNENIIDTWVISIKSLFDNRDFLFISDETGEPIYYHNFNFIKTEIIKNNDGIYEYKR</sequence>
<dbReference type="OrthoDB" id="1367097at2"/>
<evidence type="ECO:0000313" key="2">
    <source>
        <dbReference type="Proteomes" id="UP000070513"/>
    </source>
</evidence>
<organism evidence="1 2">
    <name type="scientific">Chryseobacterium kwangjuense</name>
    <dbReference type="NCBI Taxonomy" id="267125"/>
    <lineage>
        <taxon>Bacteria</taxon>
        <taxon>Pseudomonadati</taxon>
        <taxon>Bacteroidota</taxon>
        <taxon>Flavobacteriia</taxon>
        <taxon>Flavobacteriales</taxon>
        <taxon>Weeksellaceae</taxon>
        <taxon>Chryseobacterium group</taxon>
        <taxon>Chryseobacterium</taxon>
    </lineage>
</organism>
<gene>
    <name evidence="1" type="ORF">AU378_14115</name>
</gene>
<reference evidence="1 2" key="2">
    <citation type="journal article" date="2016" name="Genome Announc.">
        <title>Draft Genome Sequence of a Biocontrol Rhizobacterium, Chryseobacterium kwangjuense Strain KJ1R5, Isolated from Pepper (Capsicum annuum).</title>
        <authorList>
            <person name="Jeong J.J."/>
            <person name="Park H."/>
            <person name="Park B.H."/>
            <person name="Mannaa M."/>
            <person name="Sang M.K."/>
            <person name="Choi I.G."/>
            <person name="Kim K.D."/>
        </authorList>
    </citation>
    <scope>NUCLEOTIDE SEQUENCE [LARGE SCALE GENOMIC DNA]</scope>
    <source>
        <strain evidence="1 2">KJ1R5</strain>
    </source>
</reference>